<evidence type="ECO:0000256" key="2">
    <source>
        <dbReference type="ARBA" id="ARBA00022528"/>
    </source>
</evidence>
<evidence type="ECO:0000259" key="9">
    <source>
        <dbReference type="SMART" id="SM00382"/>
    </source>
</evidence>
<evidence type="ECO:0000313" key="12">
    <source>
        <dbReference type="Proteomes" id="UP000002899"/>
    </source>
</evidence>
<dbReference type="InterPro" id="IPR001270">
    <property type="entry name" value="ClpA/B"/>
</dbReference>
<comment type="subcellular location">
    <subcellularLocation>
        <location evidence="1">Plastid</location>
        <location evidence="1">Chloroplast</location>
    </subcellularLocation>
</comment>
<keyword evidence="7" id="KW-0143">Chaperone</keyword>
<evidence type="ECO:0000256" key="1">
    <source>
        <dbReference type="ARBA" id="ARBA00004229"/>
    </source>
</evidence>
<dbReference type="GO" id="GO:0034605">
    <property type="term" value="P:cellular response to heat"/>
    <property type="evidence" value="ECO:0007669"/>
    <property type="project" value="TreeGrafter"/>
</dbReference>
<dbReference type="GO" id="GO:0005524">
    <property type="term" value="F:ATP binding"/>
    <property type="evidence" value="ECO:0007669"/>
    <property type="project" value="UniProtKB-KW"/>
</dbReference>
<feature type="domain" description="AAA+ ATPase" evidence="9">
    <location>
        <begin position="261"/>
        <end position="406"/>
    </location>
</feature>
<feature type="domain" description="AAA+ ATPase" evidence="9">
    <location>
        <begin position="540"/>
        <end position="689"/>
    </location>
</feature>
<feature type="chain" id="PRO_5013360330" evidence="8">
    <location>
        <begin position="25"/>
        <end position="817"/>
    </location>
</feature>
<dbReference type="Proteomes" id="UP000002899">
    <property type="component" value="Chromosome IV"/>
</dbReference>
<dbReference type="PROSITE" id="PS00870">
    <property type="entry name" value="CLPAB_1"/>
    <property type="match status" value="1"/>
</dbReference>
<evidence type="ECO:0000256" key="5">
    <source>
        <dbReference type="ARBA" id="ARBA00022741"/>
    </source>
</evidence>
<reference evidence="11 12" key="1">
    <citation type="journal article" date="2012" name="Nucleic Acids Res.">
        <title>Sequencing of the smallest Apicomplexan genome from the human pathogen Babesia microti.</title>
        <authorList>
            <person name="Cornillot E."/>
            <person name="Hadj-Kaddour K."/>
            <person name="Dassouli A."/>
            <person name="Noel B."/>
            <person name="Ranwez V."/>
            <person name="Vacherie B."/>
            <person name="Augagneur Y."/>
            <person name="Bres V."/>
            <person name="Duclos A."/>
            <person name="Randazzo S."/>
            <person name="Carcy B."/>
            <person name="Debierre-Grockiego F."/>
            <person name="Delbecq S."/>
            <person name="Moubri-Menage K."/>
            <person name="Shams-Eldin H."/>
            <person name="Usmani-Brown S."/>
            <person name="Bringaud F."/>
            <person name="Wincker P."/>
            <person name="Vivares C.P."/>
            <person name="Schwarz R.T."/>
            <person name="Schetters T.P."/>
            <person name="Krause P.J."/>
            <person name="Gorenflot A."/>
            <person name="Berry V."/>
            <person name="Barbe V."/>
            <person name="Ben Mamoun C."/>
        </authorList>
    </citation>
    <scope>NUCLEOTIDE SEQUENCE [LARGE SCALE GENOMIC DNA]</scope>
    <source>
        <strain evidence="11 12">RI</strain>
    </source>
</reference>
<dbReference type="RefSeq" id="XP_021337757.1">
    <property type="nucleotide sequence ID" value="XM_021482539.1"/>
</dbReference>
<evidence type="ECO:0000256" key="6">
    <source>
        <dbReference type="ARBA" id="ARBA00022840"/>
    </source>
</evidence>
<dbReference type="PRINTS" id="PR00300">
    <property type="entry name" value="CLPPROTEASEA"/>
</dbReference>
<gene>
    <name evidence="11" type="ORF">BmR1_04g06720</name>
</gene>
<dbReference type="Pfam" id="PF02861">
    <property type="entry name" value="Clp_N"/>
    <property type="match status" value="1"/>
</dbReference>
<evidence type="ECO:0000256" key="8">
    <source>
        <dbReference type="SAM" id="SignalP"/>
    </source>
</evidence>
<dbReference type="AlphaFoldDB" id="A0A1N6LXS9"/>
<dbReference type="CDD" id="cd00009">
    <property type="entry name" value="AAA"/>
    <property type="match status" value="1"/>
</dbReference>
<keyword evidence="6" id="KW-0067">ATP-binding</keyword>
<organism evidence="11 12">
    <name type="scientific">Babesia microti (strain RI)</name>
    <dbReference type="NCBI Taxonomy" id="1133968"/>
    <lineage>
        <taxon>Eukaryota</taxon>
        <taxon>Sar</taxon>
        <taxon>Alveolata</taxon>
        <taxon>Apicomplexa</taxon>
        <taxon>Aconoidasida</taxon>
        <taxon>Piroplasmida</taxon>
        <taxon>Babesiidae</taxon>
        <taxon>Babesia</taxon>
    </lineage>
</organism>
<reference evidence="11 12" key="3">
    <citation type="journal article" date="2016" name="Sci. Rep.">
        <title>Genome-wide diversity and gene expression profiling of Babesia microti isolates identify polymorphic genes that mediate host-pathogen interactions.</title>
        <authorList>
            <person name="Silva J.C."/>
            <person name="Cornillot E."/>
            <person name="McCracken C."/>
            <person name="Usmani-Brown S."/>
            <person name="Dwivedi A."/>
            <person name="Ifeonu O.O."/>
            <person name="Crabtree J."/>
            <person name="Gotia H.T."/>
            <person name="Virji A.Z."/>
            <person name="Reynes C."/>
            <person name="Colinge J."/>
            <person name="Kumar V."/>
            <person name="Lawres L."/>
            <person name="Pazzi J.E."/>
            <person name="Pablo J.V."/>
            <person name="Hung C."/>
            <person name="Brancato J."/>
            <person name="Kumari P."/>
            <person name="Orvis J."/>
            <person name="Tretina K."/>
            <person name="Chibucos M."/>
            <person name="Ott S."/>
            <person name="Sadzewicz L."/>
            <person name="Sengamalay N."/>
            <person name="Shetty A.C."/>
            <person name="Su Q."/>
            <person name="Tallon L."/>
            <person name="Fraser C.M."/>
            <person name="Frutos R."/>
            <person name="Molina D.M."/>
            <person name="Krause P.J."/>
            <person name="Ben Mamoun C."/>
        </authorList>
    </citation>
    <scope>NUCLEOTIDE SEQUENCE [LARGE SCALE GENOMIC DNA]</scope>
    <source>
        <strain evidence="11 12">RI</strain>
    </source>
</reference>
<dbReference type="InterPro" id="IPR050130">
    <property type="entry name" value="ClpA_ClpB"/>
</dbReference>
<dbReference type="SMART" id="SM00382">
    <property type="entry name" value="AAA"/>
    <property type="match status" value="2"/>
</dbReference>
<dbReference type="VEuPathDB" id="PiroplasmaDB:BmR1_04g06720"/>
<proteinExistence type="predicted"/>
<dbReference type="Pfam" id="PF10431">
    <property type="entry name" value="ClpB_D2-small"/>
    <property type="match status" value="1"/>
</dbReference>
<reference evidence="11 12" key="2">
    <citation type="journal article" date="2013" name="PLoS ONE">
        <title>Whole genome mapping and re-organization of the nuclear and mitochondrial genomes of Babesia microti isolates.</title>
        <authorList>
            <person name="Cornillot E."/>
            <person name="Dassouli A."/>
            <person name="Garg A."/>
            <person name="Pachikara N."/>
            <person name="Randazzo S."/>
            <person name="Depoix D."/>
            <person name="Carcy B."/>
            <person name="Delbecq S."/>
            <person name="Frutos R."/>
            <person name="Silva J.C."/>
            <person name="Sutton R."/>
            <person name="Krause P.J."/>
            <person name="Mamoun C.B."/>
        </authorList>
    </citation>
    <scope>NUCLEOTIDE SEQUENCE [LARGE SCALE GENOMIC DNA]</scope>
    <source>
        <strain evidence="11 12">RI</strain>
    </source>
</reference>
<dbReference type="GO" id="GO:0009507">
    <property type="term" value="C:chloroplast"/>
    <property type="evidence" value="ECO:0007669"/>
    <property type="project" value="UniProtKB-SubCell"/>
</dbReference>
<dbReference type="Pfam" id="PF17871">
    <property type="entry name" value="AAA_lid_9"/>
    <property type="match status" value="1"/>
</dbReference>
<dbReference type="Gene3D" id="3.40.50.300">
    <property type="entry name" value="P-loop containing nucleotide triphosphate hydrolases"/>
    <property type="match status" value="2"/>
</dbReference>
<evidence type="ECO:0000313" key="11">
    <source>
        <dbReference type="EMBL" id="SIO73689.1"/>
    </source>
</evidence>
<dbReference type="InterPro" id="IPR018368">
    <property type="entry name" value="ClpA/B_CS1"/>
</dbReference>
<dbReference type="PANTHER" id="PTHR11638:SF155">
    <property type="entry name" value="CHAPERONE PROTEIN CLPC1, CHLOROPLASTIC-LIKE"/>
    <property type="match status" value="1"/>
</dbReference>
<dbReference type="OrthoDB" id="47330at2759"/>
<evidence type="ECO:0000256" key="7">
    <source>
        <dbReference type="ARBA" id="ARBA00023186"/>
    </source>
</evidence>
<keyword evidence="5" id="KW-0547">Nucleotide-binding</keyword>
<dbReference type="InterPro" id="IPR019489">
    <property type="entry name" value="Clp_ATPase_C"/>
</dbReference>
<dbReference type="SMART" id="SM01086">
    <property type="entry name" value="ClpB_D2-small"/>
    <property type="match status" value="1"/>
</dbReference>
<dbReference type="GO" id="GO:0016887">
    <property type="term" value="F:ATP hydrolysis activity"/>
    <property type="evidence" value="ECO:0007669"/>
    <property type="project" value="InterPro"/>
</dbReference>
<dbReference type="Pfam" id="PF00004">
    <property type="entry name" value="AAA"/>
    <property type="match status" value="1"/>
</dbReference>
<dbReference type="Gene3D" id="1.10.8.60">
    <property type="match status" value="2"/>
</dbReference>
<dbReference type="Pfam" id="PF07724">
    <property type="entry name" value="AAA_2"/>
    <property type="match status" value="1"/>
</dbReference>
<sequence>MRLAFWPPLSCLLVLTFTIILSHSISHRHLVVPFYLSPLSGKIEGQRNGPRFYNFSDASLNVIMLSQEYAKLDGAKLVYPNHLLNGLRSLKDPKLSPLLNDLEIPKVEPIESLPESNDTINFSKGSKECINYSYNESKRLGHTTIEPAHILLGVIAYATTAADDGDEGFKQIFKMSNKNLNELVAKVCRILCDYTRILEPIEIVQPSYTTPANIPGLDTNPISLSDFSKDLTEQAKLGKLTPIVGRTSELDSVVRILSKKTKCCPILIGDPGVGKTAVVEALAQKIINSDPSLPKEFLHKKVIMLDIGLVVSGTKFRGQFEERLNRIIDEVRERDDVILVLDEVHMLIGAGGGEGGLDAANILKPVLSRGEIQCIGITTFAEYQTHFEKDLALSRRFHPVYLREPDEKECIDILKGIAKHYEQFHNVQYTDEAIQSAVKLSGQCASNRHLPDRAIDILDESGSLVKIKRSGAEDDQLAAIVTKDDIKEIVKLWTGTSGINDVEEISNMLKGDVIGQDEAVESLCQAIVRSKSGVRDPKRTIGNFLFCGPSGVGKTQMAKALAKYYFSGNEKIIHLDMSEYMEPHSISRMIGSPPGYKGHDAGGQLCTRVRKSPNSVIMFDEIEKAHPDVLNILLQILDEGRLTDAKGNVTSFTSTIIVLTSNVGSGLILNENAFGFNTSGLKLEKSKVRLLVEEELKRFYRPELLNRIDKVVIFDKLSHESLREIIKLHANKVLDRVTEMGYKVRVGDSMLEHILKQPTEAVYGARSVLRHLTKFVEDPLSNAIIAKQLRSDVDYTIEIVDGNSKIVEVSPVITGDT</sequence>
<dbReference type="SUPFAM" id="SSF52540">
    <property type="entry name" value="P-loop containing nucleoside triphosphate hydrolases"/>
    <property type="match status" value="2"/>
</dbReference>
<dbReference type="GeneID" id="24425989"/>
<keyword evidence="12" id="KW-1185">Reference proteome</keyword>
<dbReference type="PANTHER" id="PTHR11638">
    <property type="entry name" value="ATP-DEPENDENT CLP PROTEASE"/>
    <property type="match status" value="1"/>
</dbReference>
<dbReference type="InterPro" id="IPR003959">
    <property type="entry name" value="ATPase_AAA_core"/>
</dbReference>
<evidence type="ECO:0000256" key="4">
    <source>
        <dbReference type="ARBA" id="ARBA00022737"/>
    </source>
</evidence>
<dbReference type="InterPro" id="IPR036628">
    <property type="entry name" value="Clp_N_dom_sf"/>
</dbReference>
<dbReference type="FunFam" id="3.40.50.300:FF:000025">
    <property type="entry name" value="ATP-dependent Clp protease subunit"/>
    <property type="match status" value="1"/>
</dbReference>
<keyword evidence="4" id="KW-0677">Repeat</keyword>
<dbReference type="Gene3D" id="1.10.1780.10">
    <property type="entry name" value="Clp, N-terminal domain"/>
    <property type="match status" value="1"/>
</dbReference>
<evidence type="ECO:0000259" key="10">
    <source>
        <dbReference type="SMART" id="SM01086"/>
    </source>
</evidence>
<accession>A0A1N6LXS9</accession>
<dbReference type="InterPro" id="IPR003593">
    <property type="entry name" value="AAA+_ATPase"/>
</dbReference>
<feature type="domain" description="Clp ATPase C-terminal" evidence="10">
    <location>
        <begin position="717"/>
        <end position="806"/>
    </location>
</feature>
<feature type="signal peptide" evidence="8">
    <location>
        <begin position="1"/>
        <end position="24"/>
    </location>
</feature>
<keyword evidence="3" id="KW-0934">Plastid</keyword>
<dbReference type="CDD" id="cd19499">
    <property type="entry name" value="RecA-like_ClpB_Hsp104-like"/>
    <property type="match status" value="1"/>
</dbReference>
<dbReference type="InterPro" id="IPR004176">
    <property type="entry name" value="Clp_R_N"/>
</dbReference>
<dbReference type="InterPro" id="IPR027417">
    <property type="entry name" value="P-loop_NTPase"/>
</dbReference>
<dbReference type="InterPro" id="IPR041546">
    <property type="entry name" value="ClpA/ClpB_AAA_lid"/>
</dbReference>
<protein>
    <submittedName>
        <fullName evidence="11">AAA domain (Cdc48 subfamily)</fullName>
    </submittedName>
</protein>
<keyword evidence="8" id="KW-0732">Signal</keyword>
<keyword evidence="2" id="KW-0150">Chloroplast</keyword>
<evidence type="ECO:0000256" key="3">
    <source>
        <dbReference type="ARBA" id="ARBA00022640"/>
    </source>
</evidence>
<dbReference type="KEGG" id="bmic:BmR1_04g06720"/>
<name>A0A1N6LXS9_BABMR</name>
<dbReference type="EMBL" id="LN871599">
    <property type="protein sequence ID" value="SIO73689.1"/>
    <property type="molecule type" value="Genomic_DNA"/>
</dbReference>
<dbReference type="SUPFAM" id="SSF81923">
    <property type="entry name" value="Double Clp-N motif"/>
    <property type="match status" value="1"/>
</dbReference>